<feature type="domain" description="Histidine kinase" evidence="11">
    <location>
        <begin position="555"/>
        <end position="772"/>
    </location>
</feature>
<dbReference type="Pfam" id="PF02518">
    <property type="entry name" value="HATPase_c"/>
    <property type="match status" value="1"/>
</dbReference>
<evidence type="ECO:0000256" key="8">
    <source>
        <dbReference type="ARBA" id="ARBA00022991"/>
    </source>
</evidence>
<keyword evidence="7 12" id="KW-0418">Kinase</keyword>
<evidence type="ECO:0000256" key="1">
    <source>
        <dbReference type="ARBA" id="ARBA00000085"/>
    </source>
</evidence>
<dbReference type="Gene3D" id="3.30.565.10">
    <property type="entry name" value="Histidine kinase-like ATPase, C-terminal domain"/>
    <property type="match status" value="1"/>
</dbReference>
<evidence type="ECO:0000313" key="12">
    <source>
        <dbReference type="EMBL" id="GLV59493.1"/>
    </source>
</evidence>
<dbReference type="Gene3D" id="3.30.450.40">
    <property type="match status" value="1"/>
</dbReference>
<evidence type="ECO:0000256" key="9">
    <source>
        <dbReference type="ARBA" id="ARBA00023170"/>
    </source>
</evidence>
<dbReference type="EMBL" id="BSRI01000002">
    <property type="protein sequence ID" value="GLV59493.1"/>
    <property type="molecule type" value="Genomic_DNA"/>
</dbReference>
<dbReference type="InterPro" id="IPR036890">
    <property type="entry name" value="HATPase_C_sf"/>
</dbReference>
<dbReference type="SMART" id="SM00388">
    <property type="entry name" value="HisKA"/>
    <property type="match status" value="1"/>
</dbReference>
<dbReference type="SMART" id="SM00065">
    <property type="entry name" value="GAF"/>
    <property type="match status" value="1"/>
</dbReference>
<dbReference type="InterPro" id="IPR016132">
    <property type="entry name" value="Phyto_chromo_attachment"/>
</dbReference>
<evidence type="ECO:0000259" key="10">
    <source>
        <dbReference type="PROSITE" id="PS50046"/>
    </source>
</evidence>
<dbReference type="SUPFAM" id="SSF55785">
    <property type="entry name" value="PYP-like sensor domain (PAS domain)"/>
    <property type="match status" value="1"/>
</dbReference>
<dbReference type="InterPro" id="IPR005467">
    <property type="entry name" value="His_kinase_dom"/>
</dbReference>
<dbReference type="InterPro" id="IPR029016">
    <property type="entry name" value="GAF-like_dom_sf"/>
</dbReference>
<keyword evidence="8" id="KW-0157">Chromophore</keyword>
<dbReference type="InterPro" id="IPR001294">
    <property type="entry name" value="Phytochrome"/>
</dbReference>
<keyword evidence="9" id="KW-0675">Receptor</keyword>
<evidence type="ECO:0000256" key="2">
    <source>
        <dbReference type="ARBA" id="ARBA00006402"/>
    </source>
</evidence>
<dbReference type="InterPro" id="IPR036097">
    <property type="entry name" value="HisK_dim/P_sf"/>
</dbReference>
<accession>A0ABQ6G0C2</accession>
<dbReference type="EC" id="2.7.13.3" evidence="3"/>
<evidence type="ECO:0000256" key="5">
    <source>
        <dbReference type="ARBA" id="ARBA00022606"/>
    </source>
</evidence>
<comment type="catalytic activity">
    <reaction evidence="1">
        <text>ATP + protein L-histidine = ADP + protein N-phospho-L-histidine.</text>
        <dbReference type="EC" id="2.7.13.3"/>
    </reaction>
</comment>
<dbReference type="InterPro" id="IPR050351">
    <property type="entry name" value="BphY/WalK/GraS-like"/>
</dbReference>
<dbReference type="SUPFAM" id="SSF55781">
    <property type="entry name" value="GAF domain-like"/>
    <property type="match status" value="2"/>
</dbReference>
<evidence type="ECO:0000259" key="11">
    <source>
        <dbReference type="PROSITE" id="PS50109"/>
    </source>
</evidence>
<dbReference type="SUPFAM" id="SSF47384">
    <property type="entry name" value="Homodimeric domain of signal transducing histidine kinase"/>
    <property type="match status" value="1"/>
</dbReference>
<protein>
    <recommendedName>
        <fullName evidence="3">histidine kinase</fullName>
        <ecNumber evidence="3">2.7.13.3</ecNumber>
    </recommendedName>
</protein>
<reference evidence="12 13" key="1">
    <citation type="submission" date="2023-02" db="EMBL/GenBank/DDBJ databases">
        <title>Dictyobacter halimunensis sp. nov., a new member of the class Ktedonobacteria from forest soil in a geothermal area.</title>
        <authorList>
            <person name="Rachmania M.K."/>
            <person name="Ningsih F."/>
            <person name="Sakai Y."/>
            <person name="Yabe S."/>
            <person name="Yokota A."/>
            <person name="Sjamsuridzal W."/>
        </authorList>
    </citation>
    <scope>NUCLEOTIDE SEQUENCE [LARGE SCALE GENOMIC DNA]</scope>
    <source>
        <strain evidence="12 13">S3.2.2.5</strain>
    </source>
</reference>
<dbReference type="CDD" id="cd00082">
    <property type="entry name" value="HisKA"/>
    <property type="match status" value="1"/>
</dbReference>
<dbReference type="Pfam" id="PF00512">
    <property type="entry name" value="HisKA"/>
    <property type="match status" value="1"/>
</dbReference>
<evidence type="ECO:0000256" key="7">
    <source>
        <dbReference type="ARBA" id="ARBA00022777"/>
    </source>
</evidence>
<dbReference type="SUPFAM" id="SSF55874">
    <property type="entry name" value="ATPase domain of HSP90 chaperone/DNA topoisomerase II/histidine kinase"/>
    <property type="match status" value="1"/>
</dbReference>
<organism evidence="12 13">
    <name type="scientific">Dictyobacter halimunensis</name>
    <dbReference type="NCBI Taxonomy" id="3026934"/>
    <lineage>
        <taxon>Bacteria</taxon>
        <taxon>Bacillati</taxon>
        <taxon>Chloroflexota</taxon>
        <taxon>Ktedonobacteria</taxon>
        <taxon>Ktedonobacterales</taxon>
        <taxon>Dictyobacteraceae</taxon>
        <taxon>Dictyobacter</taxon>
    </lineage>
</organism>
<keyword evidence="13" id="KW-1185">Reference proteome</keyword>
<dbReference type="InterPro" id="IPR043150">
    <property type="entry name" value="Phytochrome_PHY_sf"/>
</dbReference>
<sequence>MSMSKFSKEYVTQTNVSNEVVDLTNCDREPIHIPGSIQPHGILMVLSVPALHIIQISNNAEALLGIASENLLEQPIAQLLPSDQLEQLTASLQSDEIEEVNPLLLTLQNSEGQELRFDGVVHRVDDQEKDLLLLELEPAPEEKRASVPNFYQIMRTSAAVLQRAANLLDMCQASAEAVRRLTGFDRVMIYRFHADWHGEVIAEARTEDLEAYLGLHYPASDIPAQARELYRHNWLRLIADVSYQPAPLIPAANPVTGGPINLGSSVLRSVSPMHIMYLKNMGVASSMSISIKKNDQLWGLISCHHNSPRFVPFTVRAACEFLGQSLSLQIAAREDIDDYAYEMHVKNIQASLLDHIRGDQSAFEQLLQHPEELLSLTNAQGGAVCFNDRYMPIGQAPEAADGMRIVAWLKEHVQNDVFVTNTFSDHWNDAEQLQGMVSGLLAISISPLQGSYVLWFRPEVVQQVTWGGDPHKPVEVQPDGSAILYPRTSFAAWSETVHFQSQAWKACEVDAARGFRSALVDRALHDLLVQRSEELAGLNKQLADSNQELDSFAYIVSHDLKEPLRGINNYVNILKTDFADSLNEEGLSRLDTLLRLSHRLDSLIDSLLHYSRVGRVDLAFAETNLNEVLDTSLELLRARIEEEGVEIRVPRPLPTVWCDRARVGEIFTNLITNAMKYNDKAEKWIEIGYQQPENSRQALIFYVRDNGIGIRDKYFNSIFHIFKRLHGREKFGGGTGAGLTIVKRIIERHGGEIWPESTFGEGTTFYFTLQEG</sequence>
<dbReference type="Gene3D" id="1.10.287.130">
    <property type="match status" value="1"/>
</dbReference>
<feature type="domain" description="Phytochrome chromophore attachment site" evidence="10">
    <location>
        <begin position="166"/>
        <end position="324"/>
    </location>
</feature>
<dbReference type="PANTHER" id="PTHR42878">
    <property type="entry name" value="TWO-COMPONENT HISTIDINE KINASE"/>
    <property type="match status" value="1"/>
</dbReference>
<dbReference type="Pfam" id="PF08446">
    <property type="entry name" value="PAS_2"/>
    <property type="match status" value="1"/>
</dbReference>
<dbReference type="InterPro" id="IPR013515">
    <property type="entry name" value="Phytochrome_cen-reg"/>
</dbReference>
<evidence type="ECO:0000256" key="6">
    <source>
        <dbReference type="ARBA" id="ARBA00022679"/>
    </source>
</evidence>
<dbReference type="Pfam" id="PF00360">
    <property type="entry name" value="PHY"/>
    <property type="match status" value="1"/>
</dbReference>
<keyword evidence="5" id="KW-0716">Sensory transduction</keyword>
<dbReference type="Gene3D" id="3.30.450.270">
    <property type="match status" value="1"/>
</dbReference>
<dbReference type="InterPro" id="IPR003594">
    <property type="entry name" value="HATPase_dom"/>
</dbReference>
<dbReference type="InterPro" id="IPR003661">
    <property type="entry name" value="HisK_dim/P_dom"/>
</dbReference>
<keyword evidence="6" id="KW-0808">Transferase</keyword>
<dbReference type="Pfam" id="PF01590">
    <property type="entry name" value="GAF"/>
    <property type="match status" value="1"/>
</dbReference>
<dbReference type="PROSITE" id="PS50046">
    <property type="entry name" value="PHYTOCHROME_2"/>
    <property type="match status" value="1"/>
</dbReference>
<evidence type="ECO:0000256" key="3">
    <source>
        <dbReference type="ARBA" id="ARBA00012438"/>
    </source>
</evidence>
<evidence type="ECO:0000256" key="4">
    <source>
        <dbReference type="ARBA" id="ARBA00022543"/>
    </source>
</evidence>
<keyword evidence="4" id="KW-0600">Photoreceptor protein</keyword>
<dbReference type="Gene3D" id="3.30.450.20">
    <property type="entry name" value="PAS domain"/>
    <property type="match status" value="1"/>
</dbReference>
<dbReference type="PROSITE" id="PS50109">
    <property type="entry name" value="HIS_KIN"/>
    <property type="match status" value="1"/>
</dbReference>
<dbReference type="PRINTS" id="PR01033">
    <property type="entry name" value="PHYTOCHROME"/>
</dbReference>
<dbReference type="SMART" id="SM00387">
    <property type="entry name" value="HATPase_c"/>
    <property type="match status" value="1"/>
</dbReference>
<gene>
    <name evidence="12" type="ORF">KDH_63190</name>
</gene>
<dbReference type="InterPro" id="IPR035965">
    <property type="entry name" value="PAS-like_dom_sf"/>
</dbReference>
<evidence type="ECO:0000313" key="13">
    <source>
        <dbReference type="Proteomes" id="UP001344906"/>
    </source>
</evidence>
<dbReference type="GO" id="GO:0016301">
    <property type="term" value="F:kinase activity"/>
    <property type="evidence" value="ECO:0007669"/>
    <property type="project" value="UniProtKB-KW"/>
</dbReference>
<dbReference type="PANTHER" id="PTHR42878:SF15">
    <property type="entry name" value="BACTERIOPHYTOCHROME"/>
    <property type="match status" value="1"/>
</dbReference>
<comment type="similarity">
    <text evidence="2">In the N-terminal section; belongs to the phytochrome family.</text>
</comment>
<proteinExistence type="inferred from homology"/>
<comment type="caution">
    <text evidence="12">The sequence shown here is derived from an EMBL/GenBank/DDBJ whole genome shotgun (WGS) entry which is preliminary data.</text>
</comment>
<name>A0ABQ6G0C2_9CHLR</name>
<dbReference type="Proteomes" id="UP001344906">
    <property type="component" value="Unassembled WGS sequence"/>
</dbReference>
<dbReference type="InterPro" id="IPR003018">
    <property type="entry name" value="GAF"/>
</dbReference>
<dbReference type="InterPro" id="IPR013654">
    <property type="entry name" value="PAS_2"/>
</dbReference>